<evidence type="ECO:0000256" key="2">
    <source>
        <dbReference type="ARBA" id="ARBA00006840"/>
    </source>
</evidence>
<dbReference type="SUPFAM" id="SSF48652">
    <property type="entry name" value="Tetraspanin"/>
    <property type="match status" value="1"/>
</dbReference>
<proteinExistence type="inferred from homology"/>
<feature type="transmembrane region" description="Helical" evidence="7">
    <location>
        <begin position="80"/>
        <end position="101"/>
    </location>
</feature>
<dbReference type="PRINTS" id="PR00259">
    <property type="entry name" value="TMFOUR"/>
</dbReference>
<dbReference type="PROSITE" id="PS51257">
    <property type="entry name" value="PROKAR_LIPOPROTEIN"/>
    <property type="match status" value="1"/>
</dbReference>
<dbReference type="RefSeq" id="XP_040029000.1">
    <property type="nucleotide sequence ID" value="XM_040173066.1"/>
</dbReference>
<sequence>MGKINGCLKCLFIFFNVLYAVLGCVLIFLMAKATSFSNQMSMVGGPSLGWGWVFAIAVFGVAGLGIYAGCSENSIALKIFAGFMGVGMIIMLICGIVVVVARNKAKEQLDSTSSEVVKPYLKEPSIGGMLEQIQTIGQCCGVVSSDDWEDNIPSSCDCRSASRGAYQPFTAYAPGCKAKPQGVSGPDQIYKQTCGDFIFSWFNFFLQIVMGFFFGLAVTAVMGLLVSLLMIHQVRRHETREASIAMKGY</sequence>
<dbReference type="PANTHER" id="PTHR19282">
    <property type="entry name" value="TETRASPANIN"/>
    <property type="match status" value="1"/>
</dbReference>
<evidence type="ECO:0000256" key="4">
    <source>
        <dbReference type="ARBA" id="ARBA00022989"/>
    </source>
</evidence>
<evidence type="ECO:0000256" key="3">
    <source>
        <dbReference type="ARBA" id="ARBA00022692"/>
    </source>
</evidence>
<dbReference type="PIRSF" id="PIRSF002419">
    <property type="entry name" value="Tetraspanin"/>
    <property type="match status" value="1"/>
</dbReference>
<dbReference type="Gene3D" id="1.10.1450.10">
    <property type="entry name" value="Tetraspanin"/>
    <property type="match status" value="1"/>
</dbReference>
<reference evidence="8" key="3">
    <citation type="submission" date="2025-09" db="UniProtKB">
        <authorList>
            <consortium name="Ensembl"/>
        </authorList>
    </citation>
    <scope>IDENTIFICATION</scope>
</reference>
<evidence type="ECO:0000256" key="6">
    <source>
        <dbReference type="PIRSR" id="PIRSR002419-1"/>
    </source>
</evidence>
<feature type="transmembrane region" description="Helical" evidence="7">
    <location>
        <begin position="50"/>
        <end position="68"/>
    </location>
</feature>
<dbReference type="STRING" id="69293.ENSGACP00000001379"/>
<keyword evidence="6" id="KW-1015">Disulfide bond</keyword>
<evidence type="ECO:0000256" key="5">
    <source>
        <dbReference type="ARBA" id="ARBA00023136"/>
    </source>
</evidence>
<dbReference type="InterPro" id="IPR008952">
    <property type="entry name" value="Tetraspanin_EC2_sf"/>
</dbReference>
<dbReference type="OMA" id="CECKEGI"/>
<feature type="disulfide bond" evidence="6">
    <location>
        <begin position="140"/>
        <end position="156"/>
    </location>
</feature>
<accession>G3N7U5</accession>
<dbReference type="Pfam" id="PF00335">
    <property type="entry name" value="Tetraspanin"/>
    <property type="match status" value="1"/>
</dbReference>
<dbReference type="KEGG" id="gat:120817175"/>
<dbReference type="InterPro" id="IPR000301">
    <property type="entry name" value="Tetraspanin_animals"/>
</dbReference>
<keyword evidence="3 7" id="KW-0812">Transmembrane</keyword>
<feature type="transmembrane region" description="Helical" evidence="7">
    <location>
        <begin position="204"/>
        <end position="231"/>
    </location>
</feature>
<dbReference type="GO" id="GO:1900746">
    <property type="term" value="P:regulation of vascular endothelial growth factor signaling pathway"/>
    <property type="evidence" value="ECO:0007669"/>
    <property type="project" value="TreeGrafter"/>
</dbReference>
<comment type="similarity">
    <text evidence="2 7">Belongs to the tetraspanin (TM4SF) family.</text>
</comment>
<dbReference type="Bgee" id="ENSGACG00000001068">
    <property type="expression patterns" value="Expressed in spleen and 13 other cell types or tissues"/>
</dbReference>
<dbReference type="Proteomes" id="UP000007635">
    <property type="component" value="Chromosome IV"/>
</dbReference>
<dbReference type="eggNOG" id="KOG3882">
    <property type="taxonomic scope" value="Eukaryota"/>
</dbReference>
<protein>
    <recommendedName>
        <fullName evidence="7">Tetraspanin</fullName>
    </recommendedName>
</protein>
<dbReference type="InterPro" id="IPR018499">
    <property type="entry name" value="Tetraspanin/Peripherin"/>
</dbReference>
<evidence type="ECO:0000256" key="7">
    <source>
        <dbReference type="RuleBase" id="RU361218"/>
    </source>
</evidence>
<organism evidence="8 9">
    <name type="scientific">Gasterosteus aculeatus aculeatus</name>
    <name type="common">three-spined stickleback</name>
    <dbReference type="NCBI Taxonomy" id="481459"/>
    <lineage>
        <taxon>Eukaryota</taxon>
        <taxon>Metazoa</taxon>
        <taxon>Chordata</taxon>
        <taxon>Craniata</taxon>
        <taxon>Vertebrata</taxon>
        <taxon>Euteleostomi</taxon>
        <taxon>Actinopterygii</taxon>
        <taxon>Neopterygii</taxon>
        <taxon>Teleostei</taxon>
        <taxon>Neoteleostei</taxon>
        <taxon>Acanthomorphata</taxon>
        <taxon>Eupercaria</taxon>
        <taxon>Perciformes</taxon>
        <taxon>Cottioidei</taxon>
        <taxon>Gasterosteales</taxon>
        <taxon>Gasterosteidae</taxon>
        <taxon>Gasterosteus</taxon>
    </lineage>
</organism>
<feature type="disulfide bond" evidence="6">
    <location>
        <begin position="139"/>
        <end position="176"/>
    </location>
</feature>
<keyword evidence="5 7" id="KW-0472">Membrane</keyword>
<comment type="subcellular location">
    <subcellularLocation>
        <location evidence="1 7">Membrane</location>
        <topology evidence="1 7">Multi-pass membrane protein</topology>
    </subcellularLocation>
</comment>
<dbReference type="GeneID" id="120817175"/>
<reference evidence="8" key="2">
    <citation type="submission" date="2025-08" db="UniProtKB">
        <authorList>
            <consortium name="Ensembl"/>
        </authorList>
    </citation>
    <scope>IDENTIFICATION</scope>
</reference>
<evidence type="ECO:0000313" key="9">
    <source>
        <dbReference type="Proteomes" id="UP000007635"/>
    </source>
</evidence>
<dbReference type="GeneTree" id="ENSGT00940000166983"/>
<feature type="transmembrane region" description="Helical" evidence="7">
    <location>
        <begin position="12"/>
        <end position="30"/>
    </location>
</feature>
<dbReference type="PANTHER" id="PTHR19282:SF456">
    <property type="entry name" value="CD63 MOLECULE"/>
    <property type="match status" value="1"/>
</dbReference>
<dbReference type="GO" id="GO:0005886">
    <property type="term" value="C:plasma membrane"/>
    <property type="evidence" value="ECO:0007669"/>
    <property type="project" value="TreeGrafter"/>
</dbReference>
<dbReference type="Ensembl" id="ENSGACT00000001380.2">
    <property type="protein sequence ID" value="ENSGACP00000001379.2"/>
    <property type="gene ID" value="ENSGACG00000001068.2"/>
</dbReference>
<keyword evidence="4 7" id="KW-1133">Transmembrane helix</keyword>
<keyword evidence="9" id="KW-1185">Reference proteome</keyword>
<dbReference type="AlphaFoldDB" id="G3N7U5"/>
<name>G3N7U5_GASAC</name>
<reference evidence="8 9" key="1">
    <citation type="journal article" date="2021" name="G3 (Bethesda)">
        <title>Improved contiguity of the threespine stickleback genome using long-read sequencing.</title>
        <authorList>
            <person name="Nath S."/>
            <person name="Shaw D.E."/>
            <person name="White M.A."/>
        </authorList>
    </citation>
    <scope>NUCLEOTIDE SEQUENCE [LARGE SCALE GENOMIC DNA]</scope>
    <source>
        <strain evidence="8 9">Lake Benthic</strain>
    </source>
</reference>
<evidence type="ECO:0000256" key="1">
    <source>
        <dbReference type="ARBA" id="ARBA00004141"/>
    </source>
</evidence>
<evidence type="ECO:0000313" key="8">
    <source>
        <dbReference type="Ensembl" id="ENSGACP00000001379.2"/>
    </source>
</evidence>
<dbReference type="InParanoid" id="G3N7U5"/>